<proteinExistence type="predicted"/>
<dbReference type="Pfam" id="PF12796">
    <property type="entry name" value="Ank_2"/>
    <property type="match status" value="1"/>
</dbReference>
<feature type="compositionally biased region" description="Basic and acidic residues" evidence="4">
    <location>
        <begin position="177"/>
        <end position="186"/>
    </location>
</feature>
<reference evidence="5" key="1">
    <citation type="submission" date="2023-07" db="EMBL/GenBank/DDBJ databases">
        <title>Black Yeasts Isolated from many extreme environments.</title>
        <authorList>
            <person name="Coleine C."/>
            <person name="Stajich J.E."/>
            <person name="Selbmann L."/>
        </authorList>
    </citation>
    <scope>NUCLEOTIDE SEQUENCE</scope>
    <source>
        <strain evidence="5">CCFEE 5485</strain>
    </source>
</reference>
<dbReference type="GeneID" id="89957445"/>
<evidence type="ECO:0000256" key="4">
    <source>
        <dbReference type="SAM" id="MobiDB-lite"/>
    </source>
</evidence>
<dbReference type="PANTHER" id="PTHR24124:SF14">
    <property type="entry name" value="CHROMOSOME UNDETERMINED SCAFFOLD_25, WHOLE GENOME SHOTGUN SEQUENCE"/>
    <property type="match status" value="1"/>
</dbReference>
<dbReference type="EMBL" id="JAUTXT010000001">
    <property type="protein sequence ID" value="KAK3679829.1"/>
    <property type="molecule type" value="Genomic_DNA"/>
</dbReference>
<dbReference type="Proteomes" id="UP001274830">
    <property type="component" value="Unassembled WGS sequence"/>
</dbReference>
<dbReference type="InterPro" id="IPR036770">
    <property type="entry name" value="Ankyrin_rpt-contain_sf"/>
</dbReference>
<evidence type="ECO:0000256" key="1">
    <source>
        <dbReference type="ARBA" id="ARBA00022737"/>
    </source>
</evidence>
<protein>
    <submittedName>
        <fullName evidence="5">Ankyrin repeat-containing protein</fullName>
    </submittedName>
</protein>
<feature type="repeat" description="ANK" evidence="3">
    <location>
        <begin position="117"/>
        <end position="149"/>
    </location>
</feature>
<organism evidence="5 6">
    <name type="scientific">Recurvomyces mirabilis</name>
    <dbReference type="NCBI Taxonomy" id="574656"/>
    <lineage>
        <taxon>Eukaryota</taxon>
        <taxon>Fungi</taxon>
        <taxon>Dikarya</taxon>
        <taxon>Ascomycota</taxon>
        <taxon>Pezizomycotina</taxon>
        <taxon>Dothideomycetes</taxon>
        <taxon>Dothideomycetidae</taxon>
        <taxon>Mycosphaerellales</taxon>
        <taxon>Teratosphaeriaceae</taxon>
        <taxon>Recurvomyces</taxon>
    </lineage>
</organism>
<accession>A0AAE0WXG9</accession>
<dbReference type="PANTHER" id="PTHR24124">
    <property type="entry name" value="ANKYRIN REPEAT FAMILY A"/>
    <property type="match status" value="1"/>
</dbReference>
<keyword evidence="6" id="KW-1185">Reference proteome</keyword>
<dbReference type="SUPFAM" id="SSF48403">
    <property type="entry name" value="Ankyrin repeat"/>
    <property type="match status" value="1"/>
</dbReference>
<name>A0AAE0WXG9_9PEZI</name>
<dbReference type="Gene3D" id="1.25.40.20">
    <property type="entry name" value="Ankyrin repeat-containing domain"/>
    <property type="match status" value="1"/>
</dbReference>
<sequence length="228" mass="24444">MPNQVFFETNRDINMAGPAVTIDEIDDVLYFTRINEAQDLQQTLTGLSQKYGCQVKDVLEACIDPETGNTLLHFCSANGFVELLQNLLIQLKSGGNGVAINGKAADRPHLINRQNQQGSTPLHWAAYNGQLDAVKLLVKEGSDMWIKNSAGHLAMFEAERADKSEVVQFLLEAGGKEVEKTGREGQADTAEDVEEADVSMHPGELDGNGSNGGQAQAAGGAAVEMGEA</sequence>
<dbReference type="RefSeq" id="XP_064699190.1">
    <property type="nucleotide sequence ID" value="XM_064832921.1"/>
</dbReference>
<dbReference type="PRINTS" id="PR01415">
    <property type="entry name" value="ANKYRIN"/>
</dbReference>
<dbReference type="GO" id="GO:0010468">
    <property type="term" value="P:regulation of gene expression"/>
    <property type="evidence" value="ECO:0007669"/>
    <property type="project" value="TreeGrafter"/>
</dbReference>
<dbReference type="PROSITE" id="PS50297">
    <property type="entry name" value="ANK_REP_REGION"/>
    <property type="match status" value="1"/>
</dbReference>
<dbReference type="GO" id="GO:0005634">
    <property type="term" value="C:nucleus"/>
    <property type="evidence" value="ECO:0007669"/>
    <property type="project" value="TreeGrafter"/>
</dbReference>
<feature type="compositionally biased region" description="Low complexity" evidence="4">
    <location>
        <begin position="213"/>
        <end position="222"/>
    </location>
</feature>
<evidence type="ECO:0000256" key="2">
    <source>
        <dbReference type="ARBA" id="ARBA00023043"/>
    </source>
</evidence>
<comment type="caution">
    <text evidence="5">The sequence shown here is derived from an EMBL/GenBank/DDBJ whole genome shotgun (WGS) entry which is preliminary data.</text>
</comment>
<dbReference type="SMART" id="SM00248">
    <property type="entry name" value="ANK"/>
    <property type="match status" value="3"/>
</dbReference>
<dbReference type="AlphaFoldDB" id="A0AAE0WXG9"/>
<dbReference type="PROSITE" id="PS50088">
    <property type="entry name" value="ANK_REPEAT"/>
    <property type="match status" value="1"/>
</dbReference>
<gene>
    <name evidence="5" type="primary">YAR1</name>
    <name evidence="5" type="ORF">LTR78_000205</name>
</gene>
<dbReference type="InterPro" id="IPR002110">
    <property type="entry name" value="Ankyrin_rpt"/>
</dbReference>
<evidence type="ECO:0000313" key="6">
    <source>
        <dbReference type="Proteomes" id="UP001274830"/>
    </source>
</evidence>
<keyword evidence="1" id="KW-0677">Repeat</keyword>
<evidence type="ECO:0000256" key="3">
    <source>
        <dbReference type="PROSITE-ProRule" id="PRU00023"/>
    </source>
</evidence>
<feature type="region of interest" description="Disordered" evidence="4">
    <location>
        <begin position="177"/>
        <end position="228"/>
    </location>
</feature>
<evidence type="ECO:0000313" key="5">
    <source>
        <dbReference type="EMBL" id="KAK3679829.1"/>
    </source>
</evidence>
<keyword evidence="2 3" id="KW-0040">ANK repeat</keyword>